<dbReference type="RefSeq" id="WP_149841428.1">
    <property type="nucleotide sequence ID" value="NZ_VUOC01000004.1"/>
</dbReference>
<keyword evidence="1" id="KW-0732">Signal</keyword>
<reference evidence="2 3" key="2">
    <citation type="submission" date="2019-09" db="EMBL/GenBank/DDBJ databases">
        <authorList>
            <person name="Jin C."/>
        </authorList>
    </citation>
    <scope>NUCLEOTIDE SEQUENCE [LARGE SCALE GENOMIC DNA]</scope>
    <source>
        <strain evidence="2 3">BN140078</strain>
    </source>
</reference>
<accession>A0A5B2VNJ1</accession>
<comment type="caution">
    <text evidence="2">The sequence shown here is derived from an EMBL/GenBank/DDBJ whole genome shotgun (WGS) entry which is preliminary data.</text>
</comment>
<organism evidence="2 3">
    <name type="scientific">Chitinophaga agrisoli</name>
    <dbReference type="NCBI Taxonomy" id="2607653"/>
    <lineage>
        <taxon>Bacteria</taxon>
        <taxon>Pseudomonadati</taxon>
        <taxon>Bacteroidota</taxon>
        <taxon>Chitinophagia</taxon>
        <taxon>Chitinophagales</taxon>
        <taxon>Chitinophagaceae</taxon>
        <taxon>Chitinophaga</taxon>
    </lineage>
</organism>
<gene>
    <name evidence="2" type="ORF">F0L74_29230</name>
</gene>
<reference evidence="2 3" key="1">
    <citation type="submission" date="2019-09" db="EMBL/GenBank/DDBJ databases">
        <title>Chitinophaga ginsengihumi sp. nov., isolated from soil of ginseng rhizosphere.</title>
        <authorList>
            <person name="Lee J."/>
        </authorList>
    </citation>
    <scope>NUCLEOTIDE SEQUENCE [LARGE SCALE GENOMIC DNA]</scope>
    <source>
        <strain evidence="2 3">BN140078</strain>
    </source>
</reference>
<name>A0A5B2VNJ1_9BACT</name>
<dbReference type="Pfam" id="PF19264">
    <property type="entry name" value="DUF5907"/>
    <property type="match status" value="1"/>
</dbReference>
<feature type="signal peptide" evidence="1">
    <location>
        <begin position="1"/>
        <end position="25"/>
    </location>
</feature>
<evidence type="ECO:0000313" key="3">
    <source>
        <dbReference type="Proteomes" id="UP000324611"/>
    </source>
</evidence>
<dbReference type="EMBL" id="VUOC01000004">
    <property type="protein sequence ID" value="KAA2240250.1"/>
    <property type="molecule type" value="Genomic_DNA"/>
</dbReference>
<dbReference type="AlphaFoldDB" id="A0A5B2VNJ1"/>
<sequence>MKITLPIRICMLAAMAICTATAIQAQQLKLGTNPTAVKKSALLELESTNQGLLLTRISDTSTLTSPIKAALDGTLIYLTTDNSLRIRSLGQWQKLSTGAGGTGTITLSGDLTGTGTGTVPATINNQAVTFAKFQNINTQRLLGRFAAGAGSVQEITLDNSLGLTTGGVLYADSTKPIWNASRILGRPISGTAPTDGYVLKWNTAASQWIPADDITGGASYGDLPDRNIAKADAPDPKYRMKIWAGPTGTAAGTVQSGPLGTAAFAWSVLAFQNGAYTTQLYFDKNTLALREWQGNAAPLQPNAGPPVNPWYKVVTTHGDNVFTDGGLIFAGKTSDASSEVKQDAANLFWDNGSKELGVGTNAPNSTLHVNGSFTLPARAFNHSGNNTTTDITADDYTVVRTGNNGTVTFRLPSPSGCPGRIYVLKRDGGAVNVTSQGGGTVEETSIAADKAYTYQAVGNTWYVIAEY</sequence>
<dbReference type="Proteomes" id="UP000324611">
    <property type="component" value="Unassembled WGS sequence"/>
</dbReference>
<evidence type="ECO:0000256" key="1">
    <source>
        <dbReference type="SAM" id="SignalP"/>
    </source>
</evidence>
<evidence type="ECO:0000313" key="2">
    <source>
        <dbReference type="EMBL" id="KAA2240250.1"/>
    </source>
</evidence>
<feature type="chain" id="PRO_5023005917" evidence="1">
    <location>
        <begin position="26"/>
        <end position="467"/>
    </location>
</feature>
<dbReference type="InterPro" id="IPR045571">
    <property type="entry name" value="DUF5907"/>
</dbReference>
<keyword evidence="3" id="KW-1185">Reference proteome</keyword>
<proteinExistence type="predicted"/>
<protein>
    <submittedName>
        <fullName evidence="2">Uncharacterized protein</fullName>
    </submittedName>
</protein>